<evidence type="ECO:0000256" key="6">
    <source>
        <dbReference type="ARBA" id="ARBA00023163"/>
    </source>
</evidence>
<dbReference type="InterPro" id="IPR007412">
    <property type="entry name" value="FlgM"/>
</dbReference>
<sequence length="88" mass="10202">MRINHFNSIQNNPYTKQVPHMKDNHVKAAYKKDEIQISEEAKKLLSSSKFEQDRTNKVNEIKQQVDSGTYQVNVSKTAASIIQYYKQG</sequence>
<feature type="domain" description="Anti-sigma-28 factor FlgM C-terminal" evidence="7">
    <location>
        <begin position="33"/>
        <end position="83"/>
    </location>
</feature>
<organism evidence="8 9">
    <name type="scientific">Fictibacillus phosphorivorans</name>
    <dbReference type="NCBI Taxonomy" id="1221500"/>
    <lineage>
        <taxon>Bacteria</taxon>
        <taxon>Bacillati</taxon>
        <taxon>Bacillota</taxon>
        <taxon>Bacilli</taxon>
        <taxon>Bacillales</taxon>
        <taxon>Fictibacillaceae</taxon>
        <taxon>Fictibacillus</taxon>
    </lineage>
</organism>
<dbReference type="Proteomes" id="UP000076623">
    <property type="component" value="Chromosome"/>
</dbReference>
<comment type="similarity">
    <text evidence="1">Belongs to the FlgM family.</text>
</comment>
<accession>A0A160IQ77</accession>
<evidence type="ECO:0000259" key="7">
    <source>
        <dbReference type="Pfam" id="PF04316"/>
    </source>
</evidence>
<evidence type="ECO:0000256" key="5">
    <source>
        <dbReference type="ARBA" id="ARBA00023015"/>
    </source>
</evidence>
<gene>
    <name evidence="8" type="ORF">ABE65_018090</name>
</gene>
<reference evidence="8 9" key="1">
    <citation type="submission" date="2016-04" db="EMBL/GenBank/DDBJ databases">
        <title>Complete genome sequence of Fictibacillus phosphorivorans G25-29, a strain toxic to nematodes.</title>
        <authorList>
            <person name="Zheng Z."/>
        </authorList>
    </citation>
    <scope>NUCLEOTIDE SEQUENCE [LARGE SCALE GENOMIC DNA]</scope>
    <source>
        <strain evidence="8 9">G25-29</strain>
    </source>
</reference>
<keyword evidence="4" id="KW-1005">Bacterial flagellum biogenesis</keyword>
<dbReference type="RefSeq" id="WP_066398012.1">
    <property type="nucleotide sequence ID" value="NZ_CP015378.1"/>
</dbReference>
<dbReference type="AlphaFoldDB" id="A0A160IQ77"/>
<evidence type="ECO:0000256" key="4">
    <source>
        <dbReference type="ARBA" id="ARBA00022795"/>
    </source>
</evidence>
<evidence type="ECO:0000256" key="3">
    <source>
        <dbReference type="ARBA" id="ARBA00022491"/>
    </source>
</evidence>
<evidence type="ECO:0000313" key="8">
    <source>
        <dbReference type="EMBL" id="ANC78603.1"/>
    </source>
</evidence>
<dbReference type="EMBL" id="CP015378">
    <property type="protein sequence ID" value="ANC78603.1"/>
    <property type="molecule type" value="Genomic_DNA"/>
</dbReference>
<evidence type="ECO:0000313" key="9">
    <source>
        <dbReference type="Proteomes" id="UP000076623"/>
    </source>
</evidence>
<dbReference type="InterPro" id="IPR031316">
    <property type="entry name" value="FlgM_C"/>
</dbReference>
<dbReference type="GO" id="GO:0045892">
    <property type="term" value="P:negative regulation of DNA-templated transcription"/>
    <property type="evidence" value="ECO:0007669"/>
    <property type="project" value="InterPro"/>
</dbReference>
<evidence type="ECO:0000256" key="1">
    <source>
        <dbReference type="ARBA" id="ARBA00005322"/>
    </source>
</evidence>
<name>A0A160IQ77_9BACL</name>
<dbReference type="KEGG" id="fpn:ABE65_018090"/>
<protein>
    <recommendedName>
        <fullName evidence="2">Negative regulator of flagellin synthesis</fullName>
    </recommendedName>
</protein>
<dbReference type="NCBIfam" id="TIGR03824">
    <property type="entry name" value="FlgM_jcvi"/>
    <property type="match status" value="1"/>
</dbReference>
<keyword evidence="6" id="KW-0804">Transcription</keyword>
<dbReference type="SUPFAM" id="SSF101498">
    <property type="entry name" value="Anti-sigma factor FlgM"/>
    <property type="match status" value="1"/>
</dbReference>
<dbReference type="GO" id="GO:0044781">
    <property type="term" value="P:bacterial-type flagellum organization"/>
    <property type="evidence" value="ECO:0007669"/>
    <property type="project" value="UniProtKB-KW"/>
</dbReference>
<keyword evidence="9" id="KW-1185">Reference proteome</keyword>
<evidence type="ECO:0000256" key="2">
    <source>
        <dbReference type="ARBA" id="ARBA00017823"/>
    </source>
</evidence>
<dbReference type="STRING" id="1221500.ABE65_018090"/>
<dbReference type="Pfam" id="PF04316">
    <property type="entry name" value="FlgM"/>
    <property type="match status" value="1"/>
</dbReference>
<keyword evidence="3" id="KW-0678">Repressor</keyword>
<dbReference type="Gene3D" id="6.10.140.30">
    <property type="entry name" value="Anti-sigma-28 factor FlgM"/>
    <property type="match status" value="1"/>
</dbReference>
<proteinExistence type="inferred from homology"/>
<keyword evidence="5" id="KW-0805">Transcription regulation</keyword>
<dbReference type="InterPro" id="IPR035890">
    <property type="entry name" value="Anti-sigma-28_factor_FlgM_sf"/>
</dbReference>